<evidence type="ECO:0000313" key="3">
    <source>
        <dbReference type="Proteomes" id="UP000537260"/>
    </source>
</evidence>
<dbReference type="AlphaFoldDB" id="A0A7Z0EBK6"/>
<evidence type="ECO:0000313" key="2">
    <source>
        <dbReference type="EMBL" id="NYJ18600.1"/>
    </source>
</evidence>
<keyword evidence="1" id="KW-0812">Transmembrane</keyword>
<feature type="transmembrane region" description="Helical" evidence="1">
    <location>
        <begin position="180"/>
        <end position="199"/>
    </location>
</feature>
<reference evidence="2 3" key="1">
    <citation type="submission" date="2020-07" db="EMBL/GenBank/DDBJ databases">
        <title>Sequencing the genomes of 1000 actinobacteria strains.</title>
        <authorList>
            <person name="Klenk H.-P."/>
        </authorList>
    </citation>
    <scope>NUCLEOTIDE SEQUENCE [LARGE SCALE GENOMIC DNA]</scope>
    <source>
        <strain evidence="2 3">LI1</strain>
    </source>
</reference>
<protein>
    <submittedName>
        <fullName evidence="2">Drug/metabolite transporter (DMT)-like permease</fullName>
    </submittedName>
</protein>
<proteinExistence type="predicted"/>
<dbReference type="PANTHER" id="PTHR40761">
    <property type="entry name" value="CONSERVED INTEGRAL MEMBRANE ALANINE VALINE AND LEUCINE RICH PROTEIN-RELATED"/>
    <property type="match status" value="1"/>
</dbReference>
<comment type="caution">
    <text evidence="2">The sequence shown here is derived from an EMBL/GenBank/DDBJ whole genome shotgun (WGS) entry which is preliminary data.</text>
</comment>
<dbReference type="EMBL" id="JACCFM010000001">
    <property type="protein sequence ID" value="NYJ18600.1"/>
    <property type="molecule type" value="Genomic_DNA"/>
</dbReference>
<evidence type="ECO:0000256" key="1">
    <source>
        <dbReference type="SAM" id="Phobius"/>
    </source>
</evidence>
<feature type="transmembrane region" description="Helical" evidence="1">
    <location>
        <begin position="67"/>
        <end position="86"/>
    </location>
</feature>
<keyword evidence="1" id="KW-0472">Membrane</keyword>
<feature type="transmembrane region" description="Helical" evidence="1">
    <location>
        <begin position="152"/>
        <end position="173"/>
    </location>
</feature>
<dbReference type="SUPFAM" id="SSF103481">
    <property type="entry name" value="Multidrug resistance efflux transporter EmrE"/>
    <property type="match status" value="1"/>
</dbReference>
<sequence>MSLDVISLTPVQALGIPVALVGSLFLAAGAEFQQHGVAKVHNRATGAPQRSGLALGQLLALARRPSWLIGTLMLGLAIVFQLFSLYLAPLTVVQPLGALALVITAVITARITKTPLSATSIRAIVYCVGGVGLFVAVAALTTTTVPITDAQLGIVVIILASILVALGLAFVLIRTRFTRMFYVVAAGVLFGFVATLAKVLITRVQTIIHGGLHLTPADWLTVACLLGLVTAGILGTYFVQIAYSSGSPELVVAGLTVIDPLVGVTIGIVVLGEATSAPLWAGAVFVIAGLIAVYGVVQLSRQHPQPG</sequence>
<dbReference type="Proteomes" id="UP000537260">
    <property type="component" value="Unassembled WGS sequence"/>
</dbReference>
<gene>
    <name evidence="2" type="ORF">HNR05_000391</name>
</gene>
<keyword evidence="1" id="KW-1133">Transmembrane helix</keyword>
<feature type="transmembrane region" description="Helical" evidence="1">
    <location>
        <begin position="219"/>
        <end position="238"/>
    </location>
</feature>
<accession>A0A7Z0EBK6</accession>
<feature type="transmembrane region" description="Helical" evidence="1">
    <location>
        <begin position="250"/>
        <end position="271"/>
    </location>
</feature>
<feature type="transmembrane region" description="Helical" evidence="1">
    <location>
        <begin position="123"/>
        <end position="140"/>
    </location>
</feature>
<name>A0A7Z0EBK6_9MICO</name>
<dbReference type="RefSeq" id="WP_179577481.1">
    <property type="nucleotide sequence ID" value="NZ_JACCFM010000001.1"/>
</dbReference>
<dbReference type="InterPro" id="IPR037185">
    <property type="entry name" value="EmrE-like"/>
</dbReference>
<dbReference type="PANTHER" id="PTHR40761:SF1">
    <property type="entry name" value="CONSERVED INTEGRAL MEMBRANE ALANINE VALINE AND LEUCINE RICH PROTEIN-RELATED"/>
    <property type="match status" value="1"/>
</dbReference>
<feature type="transmembrane region" description="Helical" evidence="1">
    <location>
        <begin position="12"/>
        <end position="30"/>
    </location>
</feature>
<feature type="transmembrane region" description="Helical" evidence="1">
    <location>
        <begin position="92"/>
        <end position="111"/>
    </location>
</feature>
<keyword evidence="3" id="KW-1185">Reference proteome</keyword>
<organism evidence="2 3">
    <name type="scientific">Glaciibacter psychrotolerans</name>
    <dbReference type="NCBI Taxonomy" id="670054"/>
    <lineage>
        <taxon>Bacteria</taxon>
        <taxon>Bacillati</taxon>
        <taxon>Actinomycetota</taxon>
        <taxon>Actinomycetes</taxon>
        <taxon>Micrococcales</taxon>
        <taxon>Microbacteriaceae</taxon>
        <taxon>Glaciibacter</taxon>
    </lineage>
</organism>
<feature type="transmembrane region" description="Helical" evidence="1">
    <location>
        <begin position="277"/>
        <end position="297"/>
    </location>
</feature>